<evidence type="ECO:0000313" key="1">
    <source>
        <dbReference type="EMBL" id="EOY24198.1"/>
    </source>
</evidence>
<dbReference type="Gramene" id="EOY24198">
    <property type="protein sequence ID" value="EOY24198"/>
    <property type="gene ID" value="TCM_015869"/>
</dbReference>
<keyword evidence="2" id="KW-1185">Reference proteome</keyword>
<dbReference type="HOGENOM" id="CLU_2053936_0_0_1"/>
<organism evidence="1 2">
    <name type="scientific">Theobroma cacao</name>
    <name type="common">Cacao</name>
    <name type="synonym">Cocoa</name>
    <dbReference type="NCBI Taxonomy" id="3641"/>
    <lineage>
        <taxon>Eukaryota</taxon>
        <taxon>Viridiplantae</taxon>
        <taxon>Streptophyta</taxon>
        <taxon>Embryophyta</taxon>
        <taxon>Tracheophyta</taxon>
        <taxon>Spermatophyta</taxon>
        <taxon>Magnoliopsida</taxon>
        <taxon>eudicotyledons</taxon>
        <taxon>Gunneridae</taxon>
        <taxon>Pentapetalae</taxon>
        <taxon>rosids</taxon>
        <taxon>malvids</taxon>
        <taxon>Malvales</taxon>
        <taxon>Malvaceae</taxon>
        <taxon>Byttnerioideae</taxon>
        <taxon>Theobroma</taxon>
    </lineage>
</organism>
<dbReference type="InParanoid" id="A0A061G491"/>
<evidence type="ECO:0000313" key="2">
    <source>
        <dbReference type="Proteomes" id="UP000026915"/>
    </source>
</evidence>
<dbReference type="EMBL" id="CM001881">
    <property type="protein sequence ID" value="EOY24198.1"/>
    <property type="molecule type" value="Genomic_DNA"/>
</dbReference>
<protein>
    <submittedName>
        <fullName evidence="1">Uncharacterized protein</fullName>
    </submittedName>
</protein>
<gene>
    <name evidence="1" type="ORF">TCM_015869</name>
</gene>
<proteinExistence type="predicted"/>
<reference evidence="1 2" key="1">
    <citation type="journal article" date="2013" name="Genome Biol.">
        <title>The genome sequence of the most widely cultivated cacao type and its use to identify candidate genes regulating pod color.</title>
        <authorList>
            <person name="Motamayor J.C."/>
            <person name="Mockaitis K."/>
            <person name="Schmutz J."/>
            <person name="Haiminen N."/>
            <person name="Iii D.L."/>
            <person name="Cornejo O."/>
            <person name="Findley S.D."/>
            <person name="Zheng P."/>
            <person name="Utro F."/>
            <person name="Royaert S."/>
            <person name="Saski C."/>
            <person name="Jenkins J."/>
            <person name="Podicheti R."/>
            <person name="Zhao M."/>
            <person name="Scheffler B.E."/>
            <person name="Stack J.C."/>
            <person name="Feltus F.A."/>
            <person name="Mustiga G.M."/>
            <person name="Amores F."/>
            <person name="Phillips W."/>
            <person name="Marelli J.P."/>
            <person name="May G.D."/>
            <person name="Shapiro H."/>
            <person name="Ma J."/>
            <person name="Bustamante C.D."/>
            <person name="Schnell R.J."/>
            <person name="Main D."/>
            <person name="Gilbert D."/>
            <person name="Parida L."/>
            <person name="Kuhn D.N."/>
        </authorList>
    </citation>
    <scope>NUCLEOTIDE SEQUENCE [LARGE SCALE GENOMIC DNA]</scope>
    <source>
        <strain evidence="2">cv. Matina 1-6</strain>
    </source>
</reference>
<name>A0A061G491_THECC</name>
<dbReference type="AlphaFoldDB" id="A0A061G491"/>
<sequence length="120" mass="13541">MILTSPLVPDNGHRLSKSCHIANKPSLLRSKSETRTVSIRQHRMSTSCLFGYKDTKGLNLKPYSISFPILGKQAQLFFVYGFKNKLNNAPKSDQTCDQTTIPFFVEGGKGIRLKVWFGNF</sequence>
<dbReference type="Proteomes" id="UP000026915">
    <property type="component" value="Chromosome 3"/>
</dbReference>
<accession>A0A061G491</accession>